<gene>
    <name evidence="2" type="ORF">G2W53_028355</name>
</gene>
<keyword evidence="3" id="KW-1185">Reference proteome</keyword>
<evidence type="ECO:0000256" key="1">
    <source>
        <dbReference type="SAM" id="MobiDB-lite"/>
    </source>
</evidence>
<evidence type="ECO:0000313" key="2">
    <source>
        <dbReference type="EMBL" id="KAF7814386.1"/>
    </source>
</evidence>
<protein>
    <submittedName>
        <fullName evidence="2">Uncharacterized protein</fullName>
    </submittedName>
</protein>
<proteinExistence type="predicted"/>
<dbReference type="EMBL" id="JAAIUW010000009">
    <property type="protein sequence ID" value="KAF7814386.1"/>
    <property type="molecule type" value="Genomic_DNA"/>
</dbReference>
<name>A0A834WCS7_9FABA</name>
<dbReference type="Proteomes" id="UP000634136">
    <property type="component" value="Unassembled WGS sequence"/>
</dbReference>
<comment type="caution">
    <text evidence="2">The sequence shown here is derived from an EMBL/GenBank/DDBJ whole genome shotgun (WGS) entry which is preliminary data.</text>
</comment>
<accession>A0A834WCS7</accession>
<organism evidence="2 3">
    <name type="scientific">Senna tora</name>
    <dbReference type="NCBI Taxonomy" id="362788"/>
    <lineage>
        <taxon>Eukaryota</taxon>
        <taxon>Viridiplantae</taxon>
        <taxon>Streptophyta</taxon>
        <taxon>Embryophyta</taxon>
        <taxon>Tracheophyta</taxon>
        <taxon>Spermatophyta</taxon>
        <taxon>Magnoliopsida</taxon>
        <taxon>eudicotyledons</taxon>
        <taxon>Gunneridae</taxon>
        <taxon>Pentapetalae</taxon>
        <taxon>rosids</taxon>
        <taxon>fabids</taxon>
        <taxon>Fabales</taxon>
        <taxon>Fabaceae</taxon>
        <taxon>Caesalpinioideae</taxon>
        <taxon>Cassia clade</taxon>
        <taxon>Senna</taxon>
    </lineage>
</organism>
<reference evidence="2" key="1">
    <citation type="submission" date="2020-09" db="EMBL/GenBank/DDBJ databases">
        <title>Genome-Enabled Discovery of Anthraquinone Biosynthesis in Senna tora.</title>
        <authorList>
            <person name="Kang S.-H."/>
            <person name="Pandey R.P."/>
            <person name="Lee C.-M."/>
            <person name="Sim J.-S."/>
            <person name="Jeong J.-T."/>
            <person name="Choi B.-S."/>
            <person name="Jung M."/>
            <person name="Ginzburg D."/>
            <person name="Zhao K."/>
            <person name="Won S.Y."/>
            <person name="Oh T.-J."/>
            <person name="Yu Y."/>
            <person name="Kim N.-H."/>
            <person name="Lee O.R."/>
            <person name="Lee T.-H."/>
            <person name="Bashyal P."/>
            <person name="Kim T.-S."/>
            <person name="Lee W.-H."/>
            <person name="Kawkins C."/>
            <person name="Kim C.-K."/>
            <person name="Kim J.S."/>
            <person name="Ahn B.O."/>
            <person name="Rhee S.Y."/>
            <person name="Sohng J.K."/>
        </authorList>
    </citation>
    <scope>NUCLEOTIDE SEQUENCE</scope>
    <source>
        <tissue evidence="2">Leaf</tissue>
    </source>
</reference>
<sequence>MLPPGHTASTATALAAEKESGESISYKRTDEELL</sequence>
<evidence type="ECO:0000313" key="3">
    <source>
        <dbReference type="Proteomes" id="UP000634136"/>
    </source>
</evidence>
<dbReference type="AlphaFoldDB" id="A0A834WCS7"/>
<feature type="region of interest" description="Disordered" evidence="1">
    <location>
        <begin position="1"/>
        <end position="34"/>
    </location>
</feature>
<feature type="compositionally biased region" description="Basic and acidic residues" evidence="1">
    <location>
        <begin position="16"/>
        <end position="34"/>
    </location>
</feature>